<organism evidence="6 7">
    <name type="scientific">Capsella rubella</name>
    <dbReference type="NCBI Taxonomy" id="81985"/>
    <lineage>
        <taxon>Eukaryota</taxon>
        <taxon>Viridiplantae</taxon>
        <taxon>Streptophyta</taxon>
        <taxon>Embryophyta</taxon>
        <taxon>Tracheophyta</taxon>
        <taxon>Spermatophyta</taxon>
        <taxon>Magnoliopsida</taxon>
        <taxon>eudicotyledons</taxon>
        <taxon>Gunneridae</taxon>
        <taxon>Pentapetalae</taxon>
        <taxon>rosids</taxon>
        <taxon>malvids</taxon>
        <taxon>Brassicales</taxon>
        <taxon>Brassicaceae</taxon>
        <taxon>Camelineae</taxon>
        <taxon>Capsella</taxon>
    </lineage>
</organism>
<reference evidence="7" key="1">
    <citation type="journal article" date="2013" name="Nat. Genet.">
        <title>The Capsella rubella genome and the genomic consequences of rapid mating system evolution.</title>
        <authorList>
            <person name="Slotte T."/>
            <person name="Hazzouri K.M."/>
            <person name="Agren J.A."/>
            <person name="Koenig D."/>
            <person name="Maumus F."/>
            <person name="Guo Y.L."/>
            <person name="Steige K."/>
            <person name="Platts A.E."/>
            <person name="Escobar J.S."/>
            <person name="Newman L.K."/>
            <person name="Wang W."/>
            <person name="Mandakova T."/>
            <person name="Vello E."/>
            <person name="Smith L.M."/>
            <person name="Henz S.R."/>
            <person name="Steffen J."/>
            <person name="Takuno S."/>
            <person name="Brandvain Y."/>
            <person name="Coop G."/>
            <person name="Andolfatto P."/>
            <person name="Hu T.T."/>
            <person name="Blanchette M."/>
            <person name="Clark R.M."/>
            <person name="Quesneville H."/>
            <person name="Nordborg M."/>
            <person name="Gaut B.S."/>
            <person name="Lysak M.A."/>
            <person name="Jenkins J."/>
            <person name="Grimwood J."/>
            <person name="Chapman J."/>
            <person name="Prochnik S."/>
            <person name="Shu S."/>
            <person name="Rokhsar D."/>
            <person name="Schmutz J."/>
            <person name="Weigel D."/>
            <person name="Wright S.I."/>
        </authorList>
    </citation>
    <scope>NUCLEOTIDE SEQUENCE [LARGE SCALE GENOMIC DNA]</scope>
    <source>
        <strain evidence="7">cv. Monte Gargano</strain>
    </source>
</reference>
<evidence type="ECO:0000259" key="5">
    <source>
        <dbReference type="PROSITE" id="PS50081"/>
    </source>
</evidence>
<dbReference type="InterPro" id="IPR001965">
    <property type="entry name" value="Znf_PHD"/>
</dbReference>
<evidence type="ECO:0000256" key="1">
    <source>
        <dbReference type="ARBA" id="ARBA00022723"/>
    </source>
</evidence>
<evidence type="ECO:0000256" key="2">
    <source>
        <dbReference type="ARBA" id="ARBA00022737"/>
    </source>
</evidence>
<evidence type="ECO:0000256" key="3">
    <source>
        <dbReference type="ARBA" id="ARBA00022771"/>
    </source>
</evidence>
<protein>
    <recommendedName>
        <fullName evidence="5">Phorbol-ester/DAG-type domain-containing protein</fullName>
    </recommendedName>
</protein>
<dbReference type="PANTHER" id="PTHR32410">
    <property type="entry name" value="CYSTEINE/HISTIDINE-RICH C1 DOMAIN FAMILY PROTEIN"/>
    <property type="match status" value="1"/>
</dbReference>
<name>R0EVH2_9BRAS</name>
<dbReference type="InterPro" id="IPR046349">
    <property type="entry name" value="C1-like_sf"/>
</dbReference>
<keyword evidence="1" id="KW-0479">Metal-binding</keyword>
<keyword evidence="7" id="KW-1185">Reference proteome</keyword>
<dbReference type="InterPro" id="IPR004146">
    <property type="entry name" value="DC1"/>
</dbReference>
<gene>
    <name evidence="6" type="ORF">CARUB_v10026158mg</name>
</gene>
<dbReference type="InterPro" id="IPR002219">
    <property type="entry name" value="PKC_DAG/PE"/>
</dbReference>
<evidence type="ECO:0000313" key="6">
    <source>
        <dbReference type="EMBL" id="EOA13142.1"/>
    </source>
</evidence>
<dbReference type="GO" id="GO:0008270">
    <property type="term" value="F:zinc ion binding"/>
    <property type="evidence" value="ECO:0007669"/>
    <property type="project" value="UniProtKB-KW"/>
</dbReference>
<keyword evidence="4" id="KW-0862">Zinc</keyword>
<accession>R0EVH2</accession>
<dbReference type="Pfam" id="PF22926">
    <property type="entry name" value="C1-like_CT"/>
    <property type="match status" value="1"/>
</dbReference>
<proteinExistence type="predicted"/>
<dbReference type="Proteomes" id="UP000029121">
    <property type="component" value="Unassembled WGS sequence"/>
</dbReference>
<evidence type="ECO:0000313" key="7">
    <source>
        <dbReference type="Proteomes" id="UP000029121"/>
    </source>
</evidence>
<dbReference type="SUPFAM" id="SSF57889">
    <property type="entry name" value="Cysteine-rich domain"/>
    <property type="match status" value="4"/>
</dbReference>
<dbReference type="InterPro" id="IPR054483">
    <property type="entry name" value="DC1-like_CT"/>
</dbReference>
<sequence>METSSNLTCHGHPLTPSSGFALRCYWCKTGGYISNGYRCTECDRWFHKECVSSKFPNIFYHTSHPQHLLIHTDIAKYSKISCHVCRLPIYDDWAYHCFMCETFGLHLSCAIEAPRLTINHPQRHKHPLVFFPISGNPTNLCEVCKEKIVVESAYRCFECKVVLHVECENLPEVNHPCHPKHSLKICMSRTLDYIDNSCLLCGLKLENSVCKVCLQSINRFYGAYSCLVCINYVVHSQCATRNDIWDGIELEGVPEETEDIMSFKEVGDNMINHFSHRRHNLKLNKDLTTHGGTGSIRCEACMLPVHSDLVYSCEKCDFILHNVCAKLPRKKHHMSHNKPFTLHVRDVDLHKIKLCNVCGEMFNGFRYESDNVVVDVRCILTSELSSLEHHEHPLHYKKSNTGTCNACHESVSTSPVLSCGSCDYKMDFRCATLPKTVKHMCDQHLLSLSCNENNVNGTYWCDICEEKLDPNKWFYKCNECEVGVHAKCIIGEFSRLMPGRVFVFRGIKLIVLPNNHCSRPICKLCTLRCKVPFILKVIGLDFFFCSGLCLHCYTLIQYINNLNSTRGLLNN</sequence>
<dbReference type="PROSITE" id="PS50081">
    <property type="entry name" value="ZF_DAG_PE_2"/>
    <property type="match status" value="1"/>
</dbReference>
<evidence type="ECO:0000256" key="4">
    <source>
        <dbReference type="ARBA" id="ARBA00022833"/>
    </source>
</evidence>
<dbReference type="SMART" id="SM00249">
    <property type="entry name" value="PHD"/>
    <property type="match status" value="5"/>
</dbReference>
<dbReference type="SMART" id="SM00109">
    <property type="entry name" value="C1"/>
    <property type="match status" value="3"/>
</dbReference>
<dbReference type="InterPro" id="IPR053192">
    <property type="entry name" value="Vacuole_Formation_Reg"/>
</dbReference>
<dbReference type="Pfam" id="PF03107">
    <property type="entry name" value="C1_2"/>
    <property type="match status" value="6"/>
</dbReference>
<keyword evidence="3" id="KW-0863">Zinc-finger</keyword>
<dbReference type="PANTHER" id="PTHR32410:SF211">
    <property type="entry name" value="CYSTEINE_HISTIDINE-RICH C1 DOMAIN FAMILY PROTEIN"/>
    <property type="match status" value="1"/>
</dbReference>
<dbReference type="AlphaFoldDB" id="R0EVH2"/>
<keyword evidence="2" id="KW-0677">Repeat</keyword>
<dbReference type="EMBL" id="KB870812">
    <property type="protein sequence ID" value="EOA13142.1"/>
    <property type="molecule type" value="Genomic_DNA"/>
</dbReference>
<dbReference type="Gene3D" id="3.30.60.20">
    <property type="match status" value="1"/>
</dbReference>
<feature type="domain" description="Phorbol-ester/DAG-type" evidence="5">
    <location>
        <begin position="123"/>
        <end position="177"/>
    </location>
</feature>